<evidence type="ECO:0000256" key="1">
    <source>
        <dbReference type="SAM" id="MobiDB-lite"/>
    </source>
</evidence>
<protein>
    <submittedName>
        <fullName evidence="2">Uncharacterized protein</fullName>
    </submittedName>
</protein>
<organism evidence="2 3">
    <name type="scientific">Candidatus Accumulibacter vicinus</name>
    <dbReference type="NCBI Taxonomy" id="2954382"/>
    <lineage>
        <taxon>Bacteria</taxon>
        <taxon>Pseudomonadati</taxon>
        <taxon>Pseudomonadota</taxon>
        <taxon>Betaproteobacteria</taxon>
        <taxon>Candidatus Accumulibacter</taxon>
    </lineage>
</organism>
<comment type="caution">
    <text evidence="2">The sequence shown here is derived from an EMBL/GenBank/DDBJ whole genome shotgun (WGS) entry which is preliminary data.</text>
</comment>
<dbReference type="AlphaFoldDB" id="A0A084XTZ1"/>
<dbReference type="STRING" id="1457154.CAPSK01_004774"/>
<evidence type="ECO:0000313" key="3">
    <source>
        <dbReference type="Proteomes" id="UP000019812"/>
    </source>
</evidence>
<accession>A0A084XTZ1</accession>
<name>A0A084XTZ1_9PROT</name>
<dbReference type="Proteomes" id="UP000019812">
    <property type="component" value="Unassembled WGS sequence"/>
</dbReference>
<proteinExistence type="predicted"/>
<feature type="region of interest" description="Disordered" evidence="1">
    <location>
        <begin position="1"/>
        <end position="23"/>
    </location>
</feature>
<sequence>MPSMPLVDRAAGPSSAHSSPEQPFRPCLPHGALLVESYPVWSPAGHACAPLVALIDDRKVIGWRISHPIEAVVRLDSGVRFNC</sequence>
<reference evidence="2 3" key="1">
    <citation type="submission" date="2014-07" db="EMBL/GenBank/DDBJ databases">
        <title>Expanding our view of genomic diversity in Candidatus Accumulibacter clades.</title>
        <authorList>
            <person name="Skennerton C.T."/>
            <person name="Barr J.J."/>
            <person name="Slater F.R."/>
            <person name="Bond P.L."/>
            <person name="Tyson G.W."/>
        </authorList>
    </citation>
    <scope>NUCLEOTIDE SEQUENCE [LARGE SCALE GENOMIC DNA]</scope>
    <source>
        <strain evidence="3">SK-01</strain>
    </source>
</reference>
<evidence type="ECO:0000313" key="2">
    <source>
        <dbReference type="EMBL" id="KFB65935.1"/>
    </source>
</evidence>
<gene>
    <name evidence="2" type="ORF">CAPSK01_004774</name>
</gene>
<dbReference type="EMBL" id="JDSS02000053">
    <property type="protein sequence ID" value="KFB65935.1"/>
    <property type="molecule type" value="Genomic_DNA"/>
</dbReference>